<dbReference type="PANTHER" id="PTHR31654">
    <property type="entry name" value="SECRETED BETA-GLUCOSIDASE ADG3-RELATED"/>
    <property type="match status" value="1"/>
</dbReference>
<dbReference type="Proteomes" id="UP000829685">
    <property type="component" value="Unassembled WGS sequence"/>
</dbReference>
<comment type="caution">
    <text evidence="4">The sequence shown here is derived from an EMBL/GenBank/DDBJ whole genome shotgun (WGS) entry which is preliminary data.</text>
</comment>
<dbReference type="AlphaFoldDB" id="A0A9Q0AH15"/>
<feature type="chain" id="PRO_5040328953" evidence="3">
    <location>
        <begin position="24"/>
        <end position="460"/>
    </location>
</feature>
<dbReference type="EMBL" id="JAFIMR010000049">
    <property type="protein sequence ID" value="KAI1855854.1"/>
    <property type="molecule type" value="Genomic_DNA"/>
</dbReference>
<feature type="signal peptide" evidence="3">
    <location>
        <begin position="1"/>
        <end position="23"/>
    </location>
</feature>
<evidence type="ECO:0000256" key="1">
    <source>
        <dbReference type="ARBA" id="ARBA00010579"/>
    </source>
</evidence>
<name>A0A9Q0AH15_9PEZI</name>
<gene>
    <name evidence="4" type="ORF">JX265_012117</name>
</gene>
<feature type="region of interest" description="Disordered" evidence="2">
    <location>
        <begin position="315"/>
        <end position="380"/>
    </location>
</feature>
<feature type="region of interest" description="Disordered" evidence="2">
    <location>
        <begin position="409"/>
        <end position="430"/>
    </location>
</feature>
<sequence>MKFLAQTAVGSAALLLAAQPCLASFPHRHNHLGRRHSHEHNNSIRGVAHKDRSLGTCSFPDGEGLVAITPHKDNAGWALSPDQFCTCGSYCPYACPPGQVMAQWKDGSTYGTTDRMAGGLFCGLDGKAVKPFSNKPLCVDGTGTVSAVNKVGKVVSFCQTVLPGNEDIIIPTDVHDTQVLAVPDPSYWQSTASHFYINPPGVDSDKGCHWGDESQPIGNWAPYVAGANTDSSGSTFVKLGLNPIWQGSSLFGTKPSFGMKIECPSGNCVGLPCSIDGNGVTSNLKATGAGDSDFCVVTVPKGKSANIVVYNLDGSSGSTTSAAPPTTSSKPQPTTTSTTPTTSATPTTSSTPTSTSVPSTSSKASSTSHESSSSSYPPSSSSASAYSIGGIFQENGTSTSAFSWVSASSTPTSVSGSGSDSSSAGAASATESSKNESSAAQGNGAIAGLIVAFIAAACLL</sequence>
<dbReference type="Pfam" id="PF03856">
    <property type="entry name" value="SUN"/>
    <property type="match status" value="1"/>
</dbReference>
<evidence type="ECO:0000313" key="4">
    <source>
        <dbReference type="EMBL" id="KAI1855854.1"/>
    </source>
</evidence>
<organism evidence="4 5">
    <name type="scientific">Neoarthrinium moseri</name>
    <dbReference type="NCBI Taxonomy" id="1658444"/>
    <lineage>
        <taxon>Eukaryota</taxon>
        <taxon>Fungi</taxon>
        <taxon>Dikarya</taxon>
        <taxon>Ascomycota</taxon>
        <taxon>Pezizomycotina</taxon>
        <taxon>Sordariomycetes</taxon>
        <taxon>Xylariomycetidae</taxon>
        <taxon>Amphisphaeriales</taxon>
        <taxon>Apiosporaceae</taxon>
        <taxon>Neoarthrinium</taxon>
    </lineage>
</organism>
<proteinExistence type="inferred from homology"/>
<protein>
    <submittedName>
        <fullName evidence="4">Uncharacterized protein</fullName>
    </submittedName>
</protein>
<dbReference type="InterPro" id="IPR005556">
    <property type="entry name" value="SUN"/>
</dbReference>
<evidence type="ECO:0000256" key="2">
    <source>
        <dbReference type="SAM" id="MobiDB-lite"/>
    </source>
</evidence>
<dbReference type="OrthoDB" id="5554151at2759"/>
<evidence type="ECO:0000256" key="3">
    <source>
        <dbReference type="SAM" id="SignalP"/>
    </source>
</evidence>
<keyword evidence="3" id="KW-0732">Signal</keyword>
<dbReference type="PANTHER" id="PTHR31654:SF0">
    <property type="entry name" value="SECRETED BETA-GLUCOSIDASE ADG3-RELATED"/>
    <property type="match status" value="1"/>
</dbReference>
<evidence type="ECO:0000313" key="5">
    <source>
        <dbReference type="Proteomes" id="UP000829685"/>
    </source>
</evidence>
<dbReference type="InterPro" id="IPR053088">
    <property type="entry name" value="Beta-glucosidase/SUN-like"/>
</dbReference>
<reference evidence="4" key="1">
    <citation type="submission" date="2021-03" db="EMBL/GenBank/DDBJ databases">
        <title>Revisited historic fungal species revealed as producer of novel bioactive compounds through whole genome sequencing and comparative genomics.</title>
        <authorList>
            <person name="Vignolle G.A."/>
            <person name="Hochenegger N."/>
            <person name="Mach R.L."/>
            <person name="Mach-Aigner A.R."/>
            <person name="Javad Rahimi M."/>
            <person name="Salim K.A."/>
            <person name="Chan C.M."/>
            <person name="Lim L.B.L."/>
            <person name="Cai F."/>
            <person name="Druzhinina I.S."/>
            <person name="U'Ren J.M."/>
            <person name="Derntl C."/>
        </authorList>
    </citation>
    <scope>NUCLEOTIDE SEQUENCE</scope>
    <source>
        <strain evidence="4">TUCIM 5799</strain>
    </source>
</reference>
<keyword evidence="5" id="KW-1185">Reference proteome</keyword>
<accession>A0A9Q0AH15</accession>
<comment type="similarity">
    <text evidence="1">Belongs to the SUN family.</text>
</comment>